<evidence type="ECO:0000313" key="2">
    <source>
        <dbReference type="Proteomes" id="UP001589734"/>
    </source>
</evidence>
<keyword evidence="2" id="KW-1185">Reference proteome</keyword>
<name>A0ABV6BXR6_9FLAO</name>
<proteinExistence type="predicted"/>
<dbReference type="Proteomes" id="UP001589734">
    <property type="component" value="Unassembled WGS sequence"/>
</dbReference>
<organism evidence="1 2">
    <name type="scientific">Flavobacterium procerum</name>
    <dbReference type="NCBI Taxonomy" id="1455569"/>
    <lineage>
        <taxon>Bacteria</taxon>
        <taxon>Pseudomonadati</taxon>
        <taxon>Bacteroidota</taxon>
        <taxon>Flavobacteriia</taxon>
        <taxon>Flavobacteriales</taxon>
        <taxon>Flavobacteriaceae</taxon>
        <taxon>Flavobacterium</taxon>
    </lineage>
</organism>
<reference evidence="1 2" key="1">
    <citation type="submission" date="2024-09" db="EMBL/GenBank/DDBJ databases">
        <authorList>
            <person name="Sun Q."/>
            <person name="Mori K."/>
        </authorList>
    </citation>
    <scope>NUCLEOTIDE SEQUENCE [LARGE SCALE GENOMIC DNA]</scope>
    <source>
        <strain evidence="1 2">CGMCC 1.12926</strain>
    </source>
</reference>
<comment type="caution">
    <text evidence="1">The sequence shown here is derived from an EMBL/GenBank/DDBJ whole genome shotgun (WGS) entry which is preliminary data.</text>
</comment>
<protein>
    <submittedName>
        <fullName evidence="1">Uncharacterized protein</fullName>
    </submittedName>
</protein>
<sequence length="83" mass="9410">MITVVNNVKKLKENPKLFIDANAIMNDQVQTIIKDITQKIKRVSTPHNAKVVINGDSKGFTFTIDSEDDETIKLIEDVLNKLR</sequence>
<gene>
    <name evidence="1" type="ORF">ACFFLS_24425</name>
</gene>
<accession>A0ABV6BXR6</accession>
<dbReference type="EMBL" id="JBHLYW010000032">
    <property type="protein sequence ID" value="MFC0080213.1"/>
    <property type="molecule type" value="Genomic_DNA"/>
</dbReference>
<dbReference type="RefSeq" id="WP_379682568.1">
    <property type="nucleotide sequence ID" value="NZ_JBHLYW010000032.1"/>
</dbReference>
<evidence type="ECO:0000313" key="1">
    <source>
        <dbReference type="EMBL" id="MFC0080213.1"/>
    </source>
</evidence>